<evidence type="ECO:0000256" key="5">
    <source>
        <dbReference type="SAM" id="Phobius"/>
    </source>
</evidence>
<keyword evidence="8" id="KW-1185">Reference proteome</keyword>
<dbReference type="InterPro" id="IPR051533">
    <property type="entry name" value="WaaL-like"/>
</dbReference>
<dbReference type="InterPro" id="IPR007016">
    <property type="entry name" value="O-antigen_ligase-rel_domated"/>
</dbReference>
<evidence type="ECO:0000256" key="2">
    <source>
        <dbReference type="ARBA" id="ARBA00022692"/>
    </source>
</evidence>
<evidence type="ECO:0000256" key="3">
    <source>
        <dbReference type="ARBA" id="ARBA00022989"/>
    </source>
</evidence>
<feature type="transmembrane region" description="Helical" evidence="5">
    <location>
        <begin position="362"/>
        <end position="380"/>
    </location>
</feature>
<feature type="transmembrane region" description="Helical" evidence="5">
    <location>
        <begin position="87"/>
        <end position="105"/>
    </location>
</feature>
<proteinExistence type="predicted"/>
<dbReference type="OrthoDB" id="1631746at2"/>
<keyword evidence="2 5" id="KW-0812">Transmembrane</keyword>
<feature type="domain" description="O-antigen ligase-related" evidence="6">
    <location>
        <begin position="199"/>
        <end position="345"/>
    </location>
</feature>
<feature type="transmembrane region" description="Helical" evidence="5">
    <location>
        <begin position="234"/>
        <end position="251"/>
    </location>
</feature>
<dbReference type="GO" id="GO:0016020">
    <property type="term" value="C:membrane"/>
    <property type="evidence" value="ECO:0007669"/>
    <property type="project" value="UniProtKB-SubCell"/>
</dbReference>
<feature type="transmembrane region" description="Helical" evidence="5">
    <location>
        <begin position="117"/>
        <end position="142"/>
    </location>
</feature>
<dbReference type="PANTHER" id="PTHR37422">
    <property type="entry name" value="TEICHURONIC ACID BIOSYNTHESIS PROTEIN TUAE"/>
    <property type="match status" value="1"/>
</dbReference>
<dbReference type="PANTHER" id="PTHR37422:SF17">
    <property type="entry name" value="O-ANTIGEN LIGASE"/>
    <property type="match status" value="1"/>
</dbReference>
<sequence length="409" mass="46547">MEAKTNNKSLVYLEGALFLLFASILLPTNVKSIAVGLFCAVSVYHFFKSKNTFNTRFFLVNAAVYFLIVITLIYSDNIAYGVRKLTSFLSLLLFPLCFALFSRNDMRYLYSRLDKMLGVYLVTVVLFNVIPFLWFYITHYSISDMLIHFPTVMRVDVGKYGIHPIYLSMHCSVAILFSMFILRSLKSKWKIVGVLLLDAILILFLLLYAKKGPILALMIVSTLFILFQRKRAIVRPYIFAILGLVVLMIAIPRTRNKFLELQKIEVIGEGGPTSTNIRYTIYGVAKELIYESPILGYGIGDYRDVLNKKYETTGNSVLKEGRYNTHNQFLSLLTIGGVILLLAFLGTLAINLVFATRFNNELFILVLLFYGIVMLTTNILEREAGVIYFALFFNFLSARTLFVNPSDAS</sequence>
<feature type="transmembrane region" description="Helical" evidence="5">
    <location>
        <begin position="212"/>
        <end position="227"/>
    </location>
</feature>
<dbReference type="EMBL" id="JSAQ01000001">
    <property type="protein sequence ID" value="KGO06943.1"/>
    <property type="molecule type" value="Genomic_DNA"/>
</dbReference>
<gene>
    <name evidence="7" type="ORF">NV36_08880</name>
</gene>
<dbReference type="Proteomes" id="UP000030140">
    <property type="component" value="Unassembled WGS sequence"/>
</dbReference>
<evidence type="ECO:0000313" key="8">
    <source>
        <dbReference type="Proteomes" id="UP000030140"/>
    </source>
</evidence>
<accession>A0A0A2GWP3</accession>
<keyword evidence="4 5" id="KW-0472">Membrane</keyword>
<feature type="transmembrane region" description="Helical" evidence="5">
    <location>
        <begin position="386"/>
        <end position="403"/>
    </location>
</feature>
<dbReference type="Pfam" id="PF04932">
    <property type="entry name" value="Wzy_C"/>
    <property type="match status" value="1"/>
</dbReference>
<dbReference type="PATRIC" id="fig|1300343.5.peg.656"/>
<comment type="caution">
    <text evidence="7">The sequence shown here is derived from an EMBL/GenBank/DDBJ whole genome shotgun (WGS) entry which is preliminary data.</text>
</comment>
<name>A0A0A2GWP3_9FLAO</name>
<feature type="transmembrane region" description="Helical" evidence="5">
    <location>
        <begin position="56"/>
        <end position="75"/>
    </location>
</feature>
<feature type="transmembrane region" description="Helical" evidence="5">
    <location>
        <begin position="162"/>
        <end position="182"/>
    </location>
</feature>
<organism evidence="7 8">
    <name type="scientific">Dokdonia donghaensis DSW-1</name>
    <dbReference type="NCBI Taxonomy" id="1300343"/>
    <lineage>
        <taxon>Bacteria</taxon>
        <taxon>Pseudomonadati</taxon>
        <taxon>Bacteroidota</taxon>
        <taxon>Flavobacteriia</taxon>
        <taxon>Flavobacteriales</taxon>
        <taxon>Flavobacteriaceae</taxon>
        <taxon>Dokdonia</taxon>
    </lineage>
</organism>
<feature type="transmembrane region" description="Helical" evidence="5">
    <location>
        <begin position="16"/>
        <end position="44"/>
    </location>
</feature>
<feature type="transmembrane region" description="Helical" evidence="5">
    <location>
        <begin position="189"/>
        <end position="206"/>
    </location>
</feature>
<protein>
    <recommendedName>
        <fullName evidence="6">O-antigen ligase-related domain-containing protein</fullName>
    </recommendedName>
</protein>
<comment type="subcellular location">
    <subcellularLocation>
        <location evidence="1">Membrane</location>
        <topology evidence="1">Multi-pass membrane protein</topology>
    </subcellularLocation>
</comment>
<evidence type="ECO:0000313" key="7">
    <source>
        <dbReference type="EMBL" id="KGO06943.1"/>
    </source>
</evidence>
<feature type="transmembrane region" description="Helical" evidence="5">
    <location>
        <begin position="329"/>
        <end position="355"/>
    </location>
</feature>
<dbReference type="KEGG" id="ddo:I597_0646"/>
<evidence type="ECO:0000256" key="1">
    <source>
        <dbReference type="ARBA" id="ARBA00004141"/>
    </source>
</evidence>
<reference evidence="7 8" key="1">
    <citation type="submission" date="2014-10" db="EMBL/GenBank/DDBJ databases">
        <title>Draft genome sequence of the proteorhodopsin-containing marine bacterium Dokdonia donghaensis.</title>
        <authorList>
            <person name="Gomez-Consarnau L."/>
            <person name="Gonzalez J.M."/>
            <person name="Riedel T."/>
            <person name="Jaenicke S."/>
            <person name="Wagner-Doebler I."/>
            <person name="Fuhrman J.A."/>
        </authorList>
    </citation>
    <scope>NUCLEOTIDE SEQUENCE [LARGE SCALE GENOMIC DNA]</scope>
    <source>
        <strain evidence="7 8">DSW-1</strain>
    </source>
</reference>
<dbReference type="RefSeq" id="WP_035326248.1">
    <property type="nucleotide sequence ID" value="NZ_CP015125.1"/>
</dbReference>
<evidence type="ECO:0000259" key="6">
    <source>
        <dbReference type="Pfam" id="PF04932"/>
    </source>
</evidence>
<evidence type="ECO:0000256" key="4">
    <source>
        <dbReference type="ARBA" id="ARBA00023136"/>
    </source>
</evidence>
<dbReference type="AlphaFoldDB" id="A0A0A2GWP3"/>
<keyword evidence="3 5" id="KW-1133">Transmembrane helix</keyword>